<dbReference type="OrthoDB" id="58903at2759"/>
<gene>
    <name evidence="2" type="ORF">KFK09_027659</name>
</gene>
<feature type="transmembrane region" description="Helical" evidence="1">
    <location>
        <begin position="90"/>
        <end position="112"/>
    </location>
</feature>
<proteinExistence type="predicted"/>
<feature type="transmembrane region" description="Helical" evidence="1">
    <location>
        <begin position="124"/>
        <end position="148"/>
    </location>
</feature>
<feature type="transmembrane region" description="Helical" evidence="1">
    <location>
        <begin position="53"/>
        <end position="70"/>
    </location>
</feature>
<evidence type="ECO:0000313" key="2">
    <source>
        <dbReference type="EMBL" id="KAI0487836.1"/>
    </source>
</evidence>
<keyword evidence="1" id="KW-1133">Transmembrane helix</keyword>
<sequence>MSGGTPVGTVRQRCNQGYASSGDDLEDDACSRLTISSSSSLLVVRRTQNWVDVLENIIWLVSSTFIFYYGDRRRNFLHVLWSDLRINRKALHLGLVVIVMDIGLIMYSILQAKVSKKPYDKNEALRAIAPLVILLGLASFCLLSYGLWPIWGLLTIPLLFTLLMASMVVLTYLLFGRQRSQSATTRTD</sequence>
<dbReference type="Pfam" id="PF20479">
    <property type="entry name" value="TMEM128"/>
    <property type="match status" value="1"/>
</dbReference>
<dbReference type="InterPro" id="IPR033579">
    <property type="entry name" value="TMEM128"/>
</dbReference>
<evidence type="ECO:0000256" key="1">
    <source>
        <dbReference type="SAM" id="Phobius"/>
    </source>
</evidence>
<keyword evidence="3" id="KW-1185">Reference proteome</keyword>
<name>A0A8T3A0M4_DENNO</name>
<dbReference type="AlphaFoldDB" id="A0A8T3A0M4"/>
<keyword evidence="1" id="KW-0812">Transmembrane</keyword>
<organism evidence="2 3">
    <name type="scientific">Dendrobium nobile</name>
    <name type="common">Orchid</name>
    <dbReference type="NCBI Taxonomy" id="94219"/>
    <lineage>
        <taxon>Eukaryota</taxon>
        <taxon>Viridiplantae</taxon>
        <taxon>Streptophyta</taxon>
        <taxon>Embryophyta</taxon>
        <taxon>Tracheophyta</taxon>
        <taxon>Spermatophyta</taxon>
        <taxon>Magnoliopsida</taxon>
        <taxon>Liliopsida</taxon>
        <taxon>Asparagales</taxon>
        <taxon>Orchidaceae</taxon>
        <taxon>Epidendroideae</taxon>
        <taxon>Malaxideae</taxon>
        <taxon>Dendrobiinae</taxon>
        <taxon>Dendrobium</taxon>
    </lineage>
</organism>
<evidence type="ECO:0000313" key="3">
    <source>
        <dbReference type="Proteomes" id="UP000829196"/>
    </source>
</evidence>
<feature type="transmembrane region" description="Helical" evidence="1">
    <location>
        <begin position="154"/>
        <end position="175"/>
    </location>
</feature>
<dbReference type="PANTHER" id="PTHR31134">
    <property type="entry name" value="TRANSMEMBRANE PROTEIN 128"/>
    <property type="match status" value="1"/>
</dbReference>
<accession>A0A8T3A0M4</accession>
<reference evidence="2" key="1">
    <citation type="journal article" date="2022" name="Front. Genet.">
        <title>Chromosome-Scale Assembly of the Dendrobium nobile Genome Provides Insights Into the Molecular Mechanism of the Biosynthesis of the Medicinal Active Ingredient of Dendrobium.</title>
        <authorList>
            <person name="Xu Q."/>
            <person name="Niu S.-C."/>
            <person name="Li K.-L."/>
            <person name="Zheng P.-J."/>
            <person name="Zhang X.-J."/>
            <person name="Jia Y."/>
            <person name="Liu Y."/>
            <person name="Niu Y.-X."/>
            <person name="Yu L.-H."/>
            <person name="Chen D.-F."/>
            <person name="Zhang G.-Q."/>
        </authorList>
    </citation>
    <scope>NUCLEOTIDE SEQUENCE</scope>
    <source>
        <tissue evidence="2">Leaf</tissue>
    </source>
</reference>
<protein>
    <recommendedName>
        <fullName evidence="4">Transmembrane protein</fullName>
    </recommendedName>
</protein>
<dbReference type="Proteomes" id="UP000829196">
    <property type="component" value="Unassembled WGS sequence"/>
</dbReference>
<keyword evidence="1" id="KW-0472">Membrane</keyword>
<evidence type="ECO:0008006" key="4">
    <source>
        <dbReference type="Google" id="ProtNLM"/>
    </source>
</evidence>
<comment type="caution">
    <text evidence="2">The sequence shown here is derived from an EMBL/GenBank/DDBJ whole genome shotgun (WGS) entry which is preliminary data.</text>
</comment>
<dbReference type="PANTHER" id="PTHR31134:SF1">
    <property type="entry name" value="TRANSMEMBRANE PROTEIN 128"/>
    <property type="match status" value="1"/>
</dbReference>
<dbReference type="EMBL" id="JAGYWB010000019">
    <property type="protein sequence ID" value="KAI0487836.1"/>
    <property type="molecule type" value="Genomic_DNA"/>
</dbReference>